<dbReference type="OrthoDB" id="10285722at2759"/>
<keyword evidence="3" id="KW-1185">Reference proteome</keyword>
<evidence type="ECO:0000313" key="3">
    <source>
        <dbReference type="Proteomes" id="UP000689195"/>
    </source>
</evidence>
<accession>A0A8S1W7A2</accession>
<dbReference type="EMBL" id="CAJJDO010000084">
    <property type="protein sequence ID" value="CAD8184807.1"/>
    <property type="molecule type" value="Genomic_DNA"/>
</dbReference>
<reference evidence="2" key="1">
    <citation type="submission" date="2021-01" db="EMBL/GenBank/DDBJ databases">
        <authorList>
            <consortium name="Genoscope - CEA"/>
            <person name="William W."/>
        </authorList>
    </citation>
    <scope>NUCLEOTIDE SEQUENCE</scope>
</reference>
<evidence type="ECO:0000256" key="1">
    <source>
        <dbReference type="SAM" id="Phobius"/>
    </source>
</evidence>
<gene>
    <name evidence="2" type="ORF">PPENT_87.1.T0840015</name>
</gene>
<keyword evidence="1" id="KW-0472">Membrane</keyword>
<keyword evidence="1" id="KW-1133">Transmembrane helix</keyword>
<dbReference type="Proteomes" id="UP000689195">
    <property type="component" value="Unassembled WGS sequence"/>
</dbReference>
<proteinExistence type="predicted"/>
<dbReference type="AlphaFoldDB" id="A0A8S1W7A2"/>
<organism evidence="2 3">
    <name type="scientific">Paramecium pentaurelia</name>
    <dbReference type="NCBI Taxonomy" id="43138"/>
    <lineage>
        <taxon>Eukaryota</taxon>
        <taxon>Sar</taxon>
        <taxon>Alveolata</taxon>
        <taxon>Ciliophora</taxon>
        <taxon>Intramacronucleata</taxon>
        <taxon>Oligohymenophorea</taxon>
        <taxon>Peniculida</taxon>
        <taxon>Parameciidae</taxon>
        <taxon>Paramecium</taxon>
    </lineage>
</organism>
<keyword evidence="1" id="KW-0812">Transmembrane</keyword>
<comment type="caution">
    <text evidence="2">The sequence shown here is derived from an EMBL/GenBank/DDBJ whole genome shotgun (WGS) entry which is preliminary data.</text>
</comment>
<protein>
    <submittedName>
        <fullName evidence="2">Uncharacterized protein</fullName>
    </submittedName>
</protein>
<feature type="transmembrane region" description="Helical" evidence="1">
    <location>
        <begin position="6"/>
        <end position="26"/>
    </location>
</feature>
<name>A0A8S1W7A2_9CILI</name>
<evidence type="ECO:0000313" key="2">
    <source>
        <dbReference type="EMBL" id="CAD8184807.1"/>
    </source>
</evidence>
<sequence>MESNEQSSIFKYILIISLCFVFVMYWKRRMSSTGESIQDRIWRKIVFAYQDMLHTFDQAEKELLKHTYHNTIFNSKGANVSNDTRKESKKKSSNVHNEQMMLPLLTRDLNRTFLFTKKASPYCQRLKEVGRRHSMLYSTDERFTQNIMLCQGATLKMDLKSRTAKPKQRNYKKINRTTNFEKAINVDISPWENFSP</sequence>